<evidence type="ECO:0000256" key="1">
    <source>
        <dbReference type="SAM" id="MobiDB-lite"/>
    </source>
</evidence>
<feature type="compositionally biased region" description="Gly residues" evidence="1">
    <location>
        <begin position="149"/>
        <end position="163"/>
    </location>
</feature>
<evidence type="ECO:0000313" key="2">
    <source>
        <dbReference type="EMBL" id="KAK0741764.1"/>
    </source>
</evidence>
<proteinExistence type="predicted"/>
<organism evidence="2 3">
    <name type="scientific">Apiosordaria backusii</name>
    <dbReference type="NCBI Taxonomy" id="314023"/>
    <lineage>
        <taxon>Eukaryota</taxon>
        <taxon>Fungi</taxon>
        <taxon>Dikarya</taxon>
        <taxon>Ascomycota</taxon>
        <taxon>Pezizomycotina</taxon>
        <taxon>Sordariomycetes</taxon>
        <taxon>Sordariomycetidae</taxon>
        <taxon>Sordariales</taxon>
        <taxon>Lasiosphaeriaceae</taxon>
        <taxon>Apiosordaria</taxon>
    </lineage>
</organism>
<protein>
    <submittedName>
        <fullName evidence="2">Uncharacterized protein</fullName>
    </submittedName>
</protein>
<feature type="compositionally biased region" description="Basic and acidic residues" evidence="1">
    <location>
        <begin position="164"/>
        <end position="174"/>
    </location>
</feature>
<dbReference type="EMBL" id="JAUKTV010000003">
    <property type="protein sequence ID" value="KAK0741764.1"/>
    <property type="molecule type" value="Genomic_DNA"/>
</dbReference>
<feature type="region of interest" description="Disordered" evidence="1">
    <location>
        <begin position="138"/>
        <end position="183"/>
    </location>
</feature>
<dbReference type="AlphaFoldDB" id="A0AA40K0S9"/>
<evidence type="ECO:0000313" key="3">
    <source>
        <dbReference type="Proteomes" id="UP001172159"/>
    </source>
</evidence>
<accession>A0AA40K0S9</accession>
<name>A0AA40K0S9_9PEZI</name>
<sequence length="183" mass="19290">MENGGAYAAQKAANDQIMKTLQRENGMIATAWYDLSSRLQSNHVVLARRQDAPKSWINKQRQMVNGEFWGVLYANPTPASGGLGGFVLVLVLLDIPPVPAATLARPEFAIFPPPTGTIRGTPLAIGFVFAVRPGRGRAGSSLVPSSHQKGGGGGGGGGKTGKYGGEREGEDRRVSTGWGIECE</sequence>
<comment type="caution">
    <text evidence="2">The sequence shown here is derived from an EMBL/GenBank/DDBJ whole genome shotgun (WGS) entry which is preliminary data.</text>
</comment>
<gene>
    <name evidence="2" type="ORF">B0T21DRAFT_408626</name>
</gene>
<dbReference type="Proteomes" id="UP001172159">
    <property type="component" value="Unassembled WGS sequence"/>
</dbReference>
<reference evidence="2" key="1">
    <citation type="submission" date="2023-06" db="EMBL/GenBank/DDBJ databases">
        <title>Genome-scale phylogeny and comparative genomics of the fungal order Sordariales.</title>
        <authorList>
            <consortium name="Lawrence Berkeley National Laboratory"/>
            <person name="Hensen N."/>
            <person name="Bonometti L."/>
            <person name="Westerberg I."/>
            <person name="Brannstrom I.O."/>
            <person name="Guillou S."/>
            <person name="Cros-Aarteil S."/>
            <person name="Calhoun S."/>
            <person name="Haridas S."/>
            <person name="Kuo A."/>
            <person name="Mondo S."/>
            <person name="Pangilinan J."/>
            <person name="Riley R."/>
            <person name="Labutti K."/>
            <person name="Andreopoulos B."/>
            <person name="Lipzen A."/>
            <person name="Chen C."/>
            <person name="Yanf M."/>
            <person name="Daum C."/>
            <person name="Ng V."/>
            <person name="Clum A."/>
            <person name="Steindorff A."/>
            <person name="Ohm R."/>
            <person name="Martin F."/>
            <person name="Silar P."/>
            <person name="Natvig D."/>
            <person name="Lalanne C."/>
            <person name="Gautier V."/>
            <person name="Ament-Velasquez S.L."/>
            <person name="Kruys A."/>
            <person name="Hutchinson M.I."/>
            <person name="Powell A.J."/>
            <person name="Barry K."/>
            <person name="Miller A.N."/>
            <person name="Grigoriev I.V."/>
            <person name="Debuchy R."/>
            <person name="Gladieux P."/>
            <person name="Thoren M.H."/>
            <person name="Johannesson H."/>
        </authorList>
    </citation>
    <scope>NUCLEOTIDE SEQUENCE</scope>
    <source>
        <strain evidence="2">CBS 540.89</strain>
    </source>
</reference>
<keyword evidence="3" id="KW-1185">Reference proteome</keyword>